<name>A0A1I2HB21_9ACTN</name>
<evidence type="ECO:0000313" key="2">
    <source>
        <dbReference type="EMBL" id="SFF26852.1"/>
    </source>
</evidence>
<dbReference type="AlphaFoldDB" id="A0A1I2HB21"/>
<keyword evidence="3" id="KW-1185">Reference proteome</keyword>
<protein>
    <recommendedName>
        <fullName evidence="4">DUF2795 domain-containing protein</fullName>
    </recommendedName>
</protein>
<feature type="compositionally biased region" description="Basic and acidic residues" evidence="1">
    <location>
        <begin position="11"/>
        <end position="35"/>
    </location>
</feature>
<dbReference type="OrthoDB" id="5519961at2"/>
<reference evidence="2 3" key="1">
    <citation type="submission" date="2016-10" db="EMBL/GenBank/DDBJ databases">
        <authorList>
            <person name="de Groot N.N."/>
        </authorList>
    </citation>
    <scope>NUCLEOTIDE SEQUENCE [LARGE SCALE GENOMIC DNA]</scope>
    <source>
        <strain evidence="2 3">CGMCC 4.3510</strain>
    </source>
</reference>
<dbReference type="STRING" id="380248.SAMN05216251_110216"/>
<feature type="compositionally biased region" description="Low complexity" evidence="1">
    <location>
        <begin position="49"/>
        <end position="63"/>
    </location>
</feature>
<dbReference type="Pfam" id="PF11387">
    <property type="entry name" value="DUF2795"/>
    <property type="match status" value="1"/>
</dbReference>
<gene>
    <name evidence="2" type="ORF">SAMN05216251_110216</name>
</gene>
<sequence>MTDQGSNKTGPARDNELKKEMQGDLKANRAVRVEEQYEPQPSGEDQPLAARQPAGGAAGAPAGMTPQDVIVRSELARHLERSVYPADRATLLASLRRHQAPDGLTALVSRLPAADTYPNLQGVVTALGLGAERGRG</sequence>
<dbReference type="InterPro" id="IPR021527">
    <property type="entry name" value="DUF2795"/>
</dbReference>
<dbReference type="Proteomes" id="UP000199323">
    <property type="component" value="Unassembled WGS sequence"/>
</dbReference>
<proteinExistence type="predicted"/>
<evidence type="ECO:0008006" key="4">
    <source>
        <dbReference type="Google" id="ProtNLM"/>
    </source>
</evidence>
<evidence type="ECO:0000313" key="3">
    <source>
        <dbReference type="Proteomes" id="UP000199323"/>
    </source>
</evidence>
<dbReference type="RefSeq" id="WP_093714786.1">
    <property type="nucleotide sequence ID" value="NZ_FONG01000010.1"/>
</dbReference>
<dbReference type="EMBL" id="FONG01000010">
    <property type="protein sequence ID" value="SFF26852.1"/>
    <property type="molecule type" value="Genomic_DNA"/>
</dbReference>
<evidence type="ECO:0000256" key="1">
    <source>
        <dbReference type="SAM" id="MobiDB-lite"/>
    </source>
</evidence>
<feature type="region of interest" description="Disordered" evidence="1">
    <location>
        <begin position="1"/>
        <end position="65"/>
    </location>
</feature>
<organism evidence="2 3">
    <name type="scientific">Actinacidiphila alni</name>
    <dbReference type="NCBI Taxonomy" id="380248"/>
    <lineage>
        <taxon>Bacteria</taxon>
        <taxon>Bacillati</taxon>
        <taxon>Actinomycetota</taxon>
        <taxon>Actinomycetes</taxon>
        <taxon>Kitasatosporales</taxon>
        <taxon>Streptomycetaceae</taxon>
        <taxon>Actinacidiphila</taxon>
    </lineage>
</organism>
<accession>A0A1I2HB21</accession>